<comment type="caution">
    <text evidence="12">The sequence shown here is derived from an EMBL/GenBank/DDBJ whole genome shotgun (WGS) entry which is preliminary data.</text>
</comment>
<keyword evidence="8" id="KW-0131">Cell cycle</keyword>
<proteinExistence type="inferred from homology"/>
<name>A0A9P4LXE5_9PEZI</name>
<evidence type="ECO:0000256" key="2">
    <source>
        <dbReference type="ARBA" id="ARBA00004584"/>
    </source>
</evidence>
<dbReference type="GO" id="GO:0000775">
    <property type="term" value="C:chromosome, centromeric region"/>
    <property type="evidence" value="ECO:0007669"/>
    <property type="project" value="UniProtKB-SubCell"/>
</dbReference>
<dbReference type="InterPro" id="IPR018867">
    <property type="entry name" value="Cell_div_borealin"/>
</dbReference>
<dbReference type="GO" id="GO:0051233">
    <property type="term" value="C:spindle midzone"/>
    <property type="evidence" value="ECO:0007669"/>
    <property type="project" value="TreeGrafter"/>
</dbReference>
<evidence type="ECO:0000256" key="10">
    <source>
        <dbReference type="SAM" id="MobiDB-lite"/>
    </source>
</evidence>
<feature type="compositionally biased region" description="Low complexity" evidence="10">
    <location>
        <begin position="292"/>
        <end position="330"/>
    </location>
</feature>
<feature type="compositionally biased region" description="Basic residues" evidence="10">
    <location>
        <begin position="35"/>
        <end position="44"/>
    </location>
</feature>
<keyword evidence="4" id="KW-0158">Chromosome</keyword>
<organism evidence="12 13">
    <name type="scientific">Saccharata proteae CBS 121410</name>
    <dbReference type="NCBI Taxonomy" id="1314787"/>
    <lineage>
        <taxon>Eukaryota</taxon>
        <taxon>Fungi</taxon>
        <taxon>Dikarya</taxon>
        <taxon>Ascomycota</taxon>
        <taxon>Pezizomycotina</taxon>
        <taxon>Dothideomycetes</taxon>
        <taxon>Dothideomycetes incertae sedis</taxon>
        <taxon>Botryosphaeriales</taxon>
        <taxon>Saccharataceae</taxon>
        <taxon>Saccharata</taxon>
    </lineage>
</organism>
<feature type="compositionally biased region" description="Polar residues" evidence="10">
    <location>
        <begin position="14"/>
        <end position="27"/>
    </location>
</feature>
<reference evidence="12" key="1">
    <citation type="journal article" date="2020" name="Stud. Mycol.">
        <title>101 Dothideomycetes genomes: a test case for predicting lifestyles and emergence of pathogens.</title>
        <authorList>
            <person name="Haridas S."/>
            <person name="Albert R."/>
            <person name="Binder M."/>
            <person name="Bloem J."/>
            <person name="Labutti K."/>
            <person name="Salamov A."/>
            <person name="Andreopoulos B."/>
            <person name="Baker S."/>
            <person name="Barry K."/>
            <person name="Bills G."/>
            <person name="Bluhm B."/>
            <person name="Cannon C."/>
            <person name="Castanera R."/>
            <person name="Culley D."/>
            <person name="Daum C."/>
            <person name="Ezra D."/>
            <person name="Gonzalez J."/>
            <person name="Henrissat B."/>
            <person name="Kuo A."/>
            <person name="Liang C."/>
            <person name="Lipzen A."/>
            <person name="Lutzoni F."/>
            <person name="Magnuson J."/>
            <person name="Mondo S."/>
            <person name="Nolan M."/>
            <person name="Ohm R."/>
            <person name="Pangilinan J."/>
            <person name="Park H.-J."/>
            <person name="Ramirez L."/>
            <person name="Alfaro M."/>
            <person name="Sun H."/>
            <person name="Tritt A."/>
            <person name="Yoshinaga Y."/>
            <person name="Zwiers L.-H."/>
            <person name="Turgeon B."/>
            <person name="Goodwin S."/>
            <person name="Spatafora J."/>
            <person name="Crous P."/>
            <person name="Grigoriev I."/>
        </authorList>
    </citation>
    <scope>NUCLEOTIDE SEQUENCE</scope>
    <source>
        <strain evidence="12">CBS 121410</strain>
    </source>
</reference>
<evidence type="ECO:0000256" key="5">
    <source>
        <dbReference type="ARBA" id="ARBA00022618"/>
    </source>
</evidence>
<evidence type="ECO:0000256" key="6">
    <source>
        <dbReference type="ARBA" id="ARBA00022776"/>
    </source>
</evidence>
<evidence type="ECO:0000256" key="9">
    <source>
        <dbReference type="ARBA" id="ARBA00023328"/>
    </source>
</evidence>
<dbReference type="GO" id="GO:0032133">
    <property type="term" value="C:chromosome passenger complex"/>
    <property type="evidence" value="ECO:0007669"/>
    <property type="project" value="TreeGrafter"/>
</dbReference>
<feature type="compositionally biased region" description="Polar residues" evidence="10">
    <location>
        <begin position="230"/>
        <end position="240"/>
    </location>
</feature>
<dbReference type="AlphaFoldDB" id="A0A9P4LXE5"/>
<accession>A0A9P4LXE5</accession>
<gene>
    <name evidence="12" type="ORF">K490DRAFT_64772</name>
</gene>
<feature type="domain" description="Borealin N-terminal" evidence="11">
    <location>
        <begin position="51"/>
        <end position="107"/>
    </location>
</feature>
<keyword evidence="5" id="KW-0132">Cell division</keyword>
<dbReference type="GO" id="GO:0005634">
    <property type="term" value="C:nucleus"/>
    <property type="evidence" value="ECO:0007669"/>
    <property type="project" value="UniProtKB-SubCell"/>
</dbReference>
<dbReference type="EMBL" id="ML978717">
    <property type="protein sequence ID" value="KAF2088097.1"/>
    <property type="molecule type" value="Genomic_DNA"/>
</dbReference>
<evidence type="ECO:0000259" key="11">
    <source>
        <dbReference type="Pfam" id="PF10444"/>
    </source>
</evidence>
<evidence type="ECO:0000256" key="3">
    <source>
        <dbReference type="ARBA" id="ARBA00009914"/>
    </source>
</evidence>
<keyword evidence="13" id="KW-1185">Reference proteome</keyword>
<keyword evidence="7" id="KW-0539">Nucleus</keyword>
<feature type="region of interest" description="Disordered" evidence="10">
    <location>
        <begin position="1"/>
        <end position="44"/>
    </location>
</feature>
<feature type="region of interest" description="Disordered" evidence="10">
    <location>
        <begin position="110"/>
        <end position="351"/>
    </location>
</feature>
<comment type="subcellular location">
    <subcellularLocation>
        <location evidence="2">Chromosome</location>
        <location evidence="2">Centromere</location>
    </subcellularLocation>
    <subcellularLocation>
        <location evidence="1">Nucleus</location>
    </subcellularLocation>
</comment>
<feature type="compositionally biased region" description="Basic and acidic residues" evidence="10">
    <location>
        <begin position="138"/>
        <end position="151"/>
    </location>
</feature>
<dbReference type="PANTHER" id="PTHR16040:SF7">
    <property type="entry name" value="AUSTRALIN, ISOFORM A-RELATED"/>
    <property type="match status" value="1"/>
</dbReference>
<evidence type="ECO:0000256" key="7">
    <source>
        <dbReference type="ARBA" id="ARBA00023242"/>
    </source>
</evidence>
<comment type="similarity">
    <text evidence="3">Belongs to the borealin family.</text>
</comment>
<feature type="compositionally biased region" description="Polar residues" evidence="10">
    <location>
        <begin position="197"/>
        <end position="216"/>
    </location>
</feature>
<evidence type="ECO:0000256" key="1">
    <source>
        <dbReference type="ARBA" id="ARBA00004123"/>
    </source>
</evidence>
<dbReference type="OrthoDB" id="2392550at2759"/>
<sequence length="351" mass="38041">MPPQRVKKQPLRDITSSFPAPETNTNTDSEEAARTPKRTPPRRVAKITEAQKQALMDNLQLEITERARKLRSQYGLLAQGLRSRLEMRVNRIPQALRKTNILELVEKYSEEQTARPDAPLPIPSKASASKALIQPAQTKDDGRSESPEFTRGKKRSSNDVFASDKENVQQELSLPKKRTKTTAPKAPINANRVVRQVSRQDAAQVLSPKSNNSRTLPRSPIKNGIDDQLQKSPQKSNLSRPASPMKENRPGTAASGRIARPIPKSSKRTVPTVPAPRKRVSNASSEGAGTDASSGTTVVTKKKASGTTAKKSGATRAAAATAASKKATAAAKKEKENASTATGGRVLRARR</sequence>
<dbReference type="Pfam" id="PF10444">
    <property type="entry name" value="Nbl1_Borealin_N"/>
    <property type="match status" value="1"/>
</dbReference>
<keyword evidence="9" id="KW-0137">Centromere</keyword>
<protein>
    <recommendedName>
        <fullName evidence="11">Borealin N-terminal domain-containing protein</fullName>
    </recommendedName>
</protein>
<evidence type="ECO:0000313" key="13">
    <source>
        <dbReference type="Proteomes" id="UP000799776"/>
    </source>
</evidence>
<keyword evidence="6" id="KW-0498">Mitosis</keyword>
<dbReference type="GO" id="GO:0000070">
    <property type="term" value="P:mitotic sister chromatid segregation"/>
    <property type="evidence" value="ECO:0007669"/>
    <property type="project" value="TreeGrafter"/>
</dbReference>
<dbReference type="Proteomes" id="UP000799776">
    <property type="component" value="Unassembled WGS sequence"/>
</dbReference>
<evidence type="ECO:0000256" key="8">
    <source>
        <dbReference type="ARBA" id="ARBA00023306"/>
    </source>
</evidence>
<dbReference type="PANTHER" id="PTHR16040">
    <property type="entry name" value="AUSTRALIN, ISOFORM A-RELATED"/>
    <property type="match status" value="1"/>
</dbReference>
<dbReference type="GO" id="GO:0051301">
    <property type="term" value="P:cell division"/>
    <property type="evidence" value="ECO:0007669"/>
    <property type="project" value="UniProtKB-KW"/>
</dbReference>
<dbReference type="InterPro" id="IPR018851">
    <property type="entry name" value="Borealin_N"/>
</dbReference>
<evidence type="ECO:0000313" key="12">
    <source>
        <dbReference type="EMBL" id="KAF2088097.1"/>
    </source>
</evidence>
<evidence type="ECO:0000256" key="4">
    <source>
        <dbReference type="ARBA" id="ARBA00022454"/>
    </source>
</evidence>